<comment type="subcellular location">
    <subcellularLocation>
        <location evidence="1">Membrane</location>
        <topology evidence="1">Single-pass membrane protein</topology>
    </subcellularLocation>
</comment>
<dbReference type="GO" id="GO:0016020">
    <property type="term" value="C:membrane"/>
    <property type="evidence" value="ECO:0007669"/>
    <property type="project" value="UniProtKB-SubCell"/>
</dbReference>
<dbReference type="GO" id="GO:0055085">
    <property type="term" value="P:transmembrane transport"/>
    <property type="evidence" value="ECO:0007669"/>
    <property type="project" value="InterPro"/>
</dbReference>
<dbReference type="EMBL" id="LR134529">
    <property type="protein sequence ID" value="VEJ45125.1"/>
    <property type="molecule type" value="Genomic_DNA"/>
</dbReference>
<dbReference type="PROSITE" id="PS52015">
    <property type="entry name" value="TONB_CTD"/>
    <property type="match status" value="1"/>
</dbReference>
<evidence type="ECO:0000256" key="3">
    <source>
        <dbReference type="ARBA" id="ARBA00022989"/>
    </source>
</evidence>
<evidence type="ECO:0000256" key="5">
    <source>
        <dbReference type="SAM" id="MobiDB-lite"/>
    </source>
</evidence>
<feature type="domain" description="TonB C-terminal" evidence="6">
    <location>
        <begin position="173"/>
        <end position="260"/>
    </location>
</feature>
<dbReference type="AlphaFoldDB" id="A0A3S5F8S6"/>
<dbReference type="Pfam" id="PF13103">
    <property type="entry name" value="TonB_2"/>
    <property type="match status" value="1"/>
</dbReference>
<keyword evidence="3" id="KW-1133">Transmembrane helix</keyword>
<evidence type="ECO:0000259" key="6">
    <source>
        <dbReference type="PROSITE" id="PS52015"/>
    </source>
</evidence>
<proteinExistence type="predicted"/>
<evidence type="ECO:0000313" key="7">
    <source>
        <dbReference type="EMBL" id="VEJ45125.1"/>
    </source>
</evidence>
<gene>
    <name evidence="7" type="ORF">NCTC12905_00773</name>
</gene>
<keyword evidence="2" id="KW-0812">Transmembrane</keyword>
<reference evidence="7 8" key="1">
    <citation type="submission" date="2018-12" db="EMBL/GenBank/DDBJ databases">
        <authorList>
            <consortium name="Pathogen Informatics"/>
        </authorList>
    </citation>
    <scope>NUCLEOTIDE SEQUENCE [LARGE SCALE GENOMIC DNA]</scope>
    <source>
        <strain evidence="7 8">NCTC12905</strain>
    </source>
</reference>
<evidence type="ECO:0000313" key="8">
    <source>
        <dbReference type="Proteomes" id="UP000274201"/>
    </source>
</evidence>
<feature type="compositionally biased region" description="Acidic residues" evidence="5">
    <location>
        <begin position="78"/>
        <end position="101"/>
    </location>
</feature>
<dbReference type="OrthoDB" id="7926482at2"/>
<dbReference type="RefSeq" id="WP_126602966.1">
    <property type="nucleotide sequence ID" value="NZ_LR134529.1"/>
</dbReference>
<dbReference type="NCBIfam" id="TIGR01352">
    <property type="entry name" value="tonB_Cterm"/>
    <property type="match status" value="1"/>
</dbReference>
<name>A0A3S5F8S6_BARVI</name>
<dbReference type="SUPFAM" id="SSF74653">
    <property type="entry name" value="TolA/TonB C-terminal domain"/>
    <property type="match status" value="1"/>
</dbReference>
<organism evidence="7 8">
    <name type="scientific">Bartonella vinsonii</name>
    <name type="common">Rochalimaea vinsonii</name>
    <dbReference type="NCBI Taxonomy" id="33047"/>
    <lineage>
        <taxon>Bacteria</taxon>
        <taxon>Pseudomonadati</taxon>
        <taxon>Pseudomonadota</taxon>
        <taxon>Alphaproteobacteria</taxon>
        <taxon>Hyphomicrobiales</taxon>
        <taxon>Bartonellaceae</taxon>
        <taxon>Bartonella</taxon>
    </lineage>
</organism>
<evidence type="ECO:0000256" key="1">
    <source>
        <dbReference type="ARBA" id="ARBA00004167"/>
    </source>
</evidence>
<dbReference type="Proteomes" id="UP000274201">
    <property type="component" value="Chromosome"/>
</dbReference>
<keyword evidence="4" id="KW-0472">Membrane</keyword>
<evidence type="ECO:0000256" key="4">
    <source>
        <dbReference type="ARBA" id="ARBA00023136"/>
    </source>
</evidence>
<dbReference type="InterPro" id="IPR037682">
    <property type="entry name" value="TonB_C"/>
</dbReference>
<dbReference type="STRING" id="1094497.BVwin_04360"/>
<evidence type="ECO:0000256" key="2">
    <source>
        <dbReference type="ARBA" id="ARBA00022692"/>
    </source>
</evidence>
<accession>A0A3S5F8S6</accession>
<dbReference type="InterPro" id="IPR006260">
    <property type="entry name" value="TonB/TolA_C"/>
</dbReference>
<dbReference type="Gene3D" id="3.30.1150.10">
    <property type="match status" value="1"/>
</dbReference>
<feature type="region of interest" description="Disordered" evidence="5">
    <location>
        <begin position="78"/>
        <end position="108"/>
    </location>
</feature>
<sequence>MIFTNKRRLLTLWIGAFICAFSLHIVLGAQFYFQSTGVSKGKLSPIVMLTVVQEVAHPDVDVYFPDIYRDLSNMNTESEELQSDLSEQESENLDTMDEVQPEESQHTEEKNDFAFLKSLEKPFPQEVERKVIDKKPIPIPKAIVKQSTVKRTPSSTIHQGGDAAAREDALLVEWLAKVQTQLEMQKKYVVGQRNSSAKGTVKLEFRVHEQGNIFSSRVVVSAGDPELDRLAMAALSRVGSFPPPPPSKVNKIIRVSLIFS</sequence>
<protein>
    <submittedName>
        <fullName evidence="7">TonB family C-terminal domain</fullName>
    </submittedName>
</protein>